<feature type="compositionally biased region" description="Low complexity" evidence="6">
    <location>
        <begin position="1486"/>
        <end position="1496"/>
    </location>
</feature>
<evidence type="ECO:0000256" key="3">
    <source>
        <dbReference type="ARBA" id="ARBA00022450"/>
    </source>
</evidence>
<feature type="compositionally biased region" description="Pro residues" evidence="6">
    <location>
        <begin position="2114"/>
        <end position="2126"/>
    </location>
</feature>
<keyword evidence="4" id="KW-0597">Phosphoprotein</keyword>
<comment type="cofactor">
    <cofactor evidence="1">
        <name>pantetheine 4'-phosphate</name>
        <dbReference type="ChEBI" id="CHEBI:47942"/>
    </cofactor>
</comment>
<protein>
    <submittedName>
        <fullName evidence="8">NRPS</fullName>
    </submittedName>
</protein>
<dbReference type="InterPro" id="IPR020806">
    <property type="entry name" value="PKS_PP-bd"/>
</dbReference>
<evidence type="ECO:0000256" key="4">
    <source>
        <dbReference type="ARBA" id="ARBA00022553"/>
    </source>
</evidence>
<dbReference type="Gene3D" id="2.30.38.10">
    <property type="entry name" value="Luciferase, Domain 3"/>
    <property type="match status" value="1"/>
</dbReference>
<dbReference type="Pfam" id="PF00501">
    <property type="entry name" value="AMP-binding"/>
    <property type="match status" value="3"/>
</dbReference>
<dbReference type="GO" id="GO:0072330">
    <property type="term" value="P:monocarboxylic acid biosynthetic process"/>
    <property type="evidence" value="ECO:0007669"/>
    <property type="project" value="UniProtKB-ARBA"/>
</dbReference>
<feature type="compositionally biased region" description="Pro residues" evidence="6">
    <location>
        <begin position="2008"/>
        <end position="2036"/>
    </location>
</feature>
<feature type="region of interest" description="Disordered" evidence="6">
    <location>
        <begin position="2008"/>
        <end position="2069"/>
    </location>
</feature>
<evidence type="ECO:0000259" key="7">
    <source>
        <dbReference type="PROSITE" id="PS50075"/>
    </source>
</evidence>
<dbReference type="PANTHER" id="PTHR45527:SF1">
    <property type="entry name" value="FATTY ACID SYNTHASE"/>
    <property type="match status" value="1"/>
</dbReference>
<dbReference type="PRINTS" id="PR01217">
    <property type="entry name" value="PRICHEXTENSN"/>
</dbReference>
<dbReference type="Pfam" id="PF07993">
    <property type="entry name" value="NAD_binding_4"/>
    <property type="match status" value="1"/>
</dbReference>
<dbReference type="GO" id="GO:0031177">
    <property type="term" value="F:phosphopantetheine binding"/>
    <property type="evidence" value="ECO:0007669"/>
    <property type="project" value="InterPro"/>
</dbReference>
<dbReference type="SUPFAM" id="SSF47336">
    <property type="entry name" value="ACP-like"/>
    <property type="match status" value="2"/>
</dbReference>
<feature type="compositionally biased region" description="Pro residues" evidence="6">
    <location>
        <begin position="1497"/>
        <end position="1508"/>
    </location>
</feature>
<feature type="compositionally biased region" description="Basic and acidic residues" evidence="6">
    <location>
        <begin position="164"/>
        <end position="173"/>
    </location>
</feature>
<evidence type="ECO:0000313" key="9">
    <source>
        <dbReference type="Proteomes" id="UP000001685"/>
    </source>
</evidence>
<accession>B1VT22</accession>
<name>B1VT22_STRGG</name>
<dbReference type="Pfam" id="PF00550">
    <property type="entry name" value="PP-binding"/>
    <property type="match status" value="2"/>
</dbReference>
<dbReference type="EMBL" id="AP009493">
    <property type="protein sequence ID" value="BAG17726.1"/>
    <property type="molecule type" value="Genomic_DNA"/>
</dbReference>
<dbReference type="SUPFAM" id="SSF52777">
    <property type="entry name" value="CoA-dependent acyltransferases"/>
    <property type="match status" value="4"/>
</dbReference>
<dbReference type="Gene3D" id="3.40.50.12780">
    <property type="entry name" value="N-terminal domain of ligase-like"/>
    <property type="match status" value="1"/>
</dbReference>
<dbReference type="InterPro" id="IPR036291">
    <property type="entry name" value="NAD(P)-bd_dom_sf"/>
</dbReference>
<feature type="compositionally biased region" description="Pro residues" evidence="6">
    <location>
        <begin position="2236"/>
        <end position="2246"/>
    </location>
</feature>
<dbReference type="HOGENOM" id="CLU_000751_0_0_11"/>
<dbReference type="GO" id="GO:0044550">
    <property type="term" value="P:secondary metabolite biosynthetic process"/>
    <property type="evidence" value="ECO:0007669"/>
    <property type="project" value="TreeGrafter"/>
</dbReference>
<keyword evidence="3" id="KW-0596">Phosphopantetheine</keyword>
<feature type="region of interest" description="Disordered" evidence="6">
    <location>
        <begin position="153"/>
        <end position="173"/>
    </location>
</feature>
<dbReference type="InterPro" id="IPR045851">
    <property type="entry name" value="AMP-bd_C_sf"/>
</dbReference>
<comment type="similarity">
    <text evidence="2">Belongs to the ATP-dependent AMP-binding enzyme family.</text>
</comment>
<feature type="region of interest" description="Disordered" evidence="6">
    <location>
        <begin position="1216"/>
        <end position="1262"/>
    </location>
</feature>
<dbReference type="SUPFAM" id="SSF51735">
    <property type="entry name" value="NAD(P)-binding Rossmann-fold domains"/>
    <property type="match status" value="1"/>
</dbReference>
<feature type="domain" description="Carrier" evidence="7">
    <location>
        <begin position="2126"/>
        <end position="2201"/>
    </location>
</feature>
<dbReference type="PATRIC" id="fig|455632.4.peg.887"/>
<dbReference type="PROSITE" id="PS00012">
    <property type="entry name" value="PHOSPHOPANTETHEINE"/>
    <property type="match status" value="2"/>
</dbReference>
<dbReference type="GO" id="GO:0017000">
    <property type="term" value="P:antibiotic biosynthetic process"/>
    <property type="evidence" value="ECO:0007669"/>
    <property type="project" value="UniProtKB-ARBA"/>
</dbReference>
<dbReference type="Pfam" id="PF00668">
    <property type="entry name" value="Condensation"/>
    <property type="match status" value="3"/>
</dbReference>
<dbReference type="CDD" id="cd19531">
    <property type="entry name" value="LCL_NRPS-like"/>
    <property type="match status" value="1"/>
</dbReference>
<dbReference type="InterPro" id="IPR036736">
    <property type="entry name" value="ACP-like_sf"/>
</dbReference>
<dbReference type="PROSITE" id="PS50075">
    <property type="entry name" value="CARRIER"/>
    <property type="match status" value="2"/>
</dbReference>
<dbReference type="CDD" id="cd05930">
    <property type="entry name" value="A_NRPS"/>
    <property type="match status" value="2"/>
</dbReference>
<dbReference type="Proteomes" id="UP000001685">
    <property type="component" value="Chromosome"/>
</dbReference>
<proteinExistence type="inferred from homology"/>
<dbReference type="InterPro" id="IPR006162">
    <property type="entry name" value="Ppantetheine_attach_site"/>
</dbReference>
<evidence type="ECO:0000256" key="6">
    <source>
        <dbReference type="SAM" id="MobiDB-lite"/>
    </source>
</evidence>
<dbReference type="SUPFAM" id="SSF56801">
    <property type="entry name" value="Acetyl-CoA synthetase-like"/>
    <property type="match status" value="2"/>
</dbReference>
<dbReference type="PANTHER" id="PTHR45527">
    <property type="entry name" value="NONRIBOSOMAL PEPTIDE SYNTHETASE"/>
    <property type="match status" value="1"/>
</dbReference>
<gene>
    <name evidence="8" type="ordered locus">SGR_897</name>
</gene>
<reference evidence="9" key="1">
    <citation type="journal article" date="2008" name="J. Bacteriol.">
        <title>Genome sequence of the streptomycin-producing microorganism Streptomyces griseus IFO 13350.</title>
        <authorList>
            <person name="Ohnishi Y."/>
            <person name="Ishikawa J."/>
            <person name="Hara H."/>
            <person name="Suzuki H."/>
            <person name="Ikenoya M."/>
            <person name="Ikeda H."/>
            <person name="Yamashita A."/>
            <person name="Hattori M."/>
            <person name="Horinouchi S."/>
        </authorList>
    </citation>
    <scope>NUCLEOTIDE SEQUENCE [LARGE SCALE GENOMIC DNA]</scope>
    <source>
        <strain evidence="9">JCM 4626 / NBRC 13350</strain>
    </source>
</reference>
<sequence>MTFPLPPGARRLWFAEAFADGAPLHNNPAVFRLTGPLSADALRRAADLVAARHPVLRTTFDEVDGEPVGRTGPVAAADVVVRAVPAADAEAFATRAAREPFDLRTGPLFRVRLGRITPTDHILVINTHHAVVDGRSLAVLCGEIGALYADPGRALPDPGAPPDTVDHDPSRRVSDLAGVPDLLTLPTDRPRPRMRGFRGELRRHSVPAGLTARVDALARATRATRFVVLHAAYAATLGTTAGQDDVVAATLVSGRPGPESADAVGMFVNPVPLRVRIGGDPTFRELVARARGAVAAGLGGAAVPFDRIVEAVGAARDPSHAPLCQAHLVMQDPPEVVLPGVRADRMLPDTGTADVDLTVMVESGGPEMTVVTEHDTDLFDGATVDGFAGRLLALLDGACADPDRRLSALTAGASAVAESAPPTGGSAGPAGAPAPSTVLELIRFDAEGLAVGELSYAELERRSAALASVLRSRGAGPEVWVAVDLPRGRDLVVAVLGIWRAGAVYVPVEPSWPGPRRRAVTGAARIVLTGIPELPQEFERVEPGIAPESLAYVLHTSGSTGSPKAVGVPHRAVAGMLARSTALVGLRAGDVVAALISPAFDISVWELVAPLTVGARVVPVPPETVVDGPALARLLKAEAVTVVQVTPSLWAVLAAAGGVPECVRVRVSIGEVLTPELAGALGGAELWNTYGPTETTIWSTAERVHRGGRFGIGDPLDGVARYLLNAGLRPVDDDVVGEVYLGGFPLARGYLGAPGRSATRFVADPFSPVPGARMYATGDLARRRPGGLVEFVGRADAQLKVRGHRVEPAEVEAALRADPEVADARVTGDGDRLVAYVIPAAGRPRWTGVRERLSRVLPAYLVPSAMVTVDAFPLTSSGKLNVRALPPPAEDTTAPDPHPGLETTVAEIFAGLLARPVGRDDDFFLSGGHSLAAAKAVARIAASTGAEVTVRTLFAHPTVAALAAAIDAGRGDPGTPEEPGAAPATPGGLSGPQRGLWAIHQAGRDDGAYVVHAAFRLDGALDEAGLRAGFTHTLAAHPALRSAITVHAGVPRLSAEPCTDALSARAWRTTDLSARTDPWPEAERLAARDADRPFDLTRPPLVRAHLIRTAPTTHLLTLTAHHIICDDTSMSILLSTLTSADPIASSPPGGAADVRRTGPGPALRARTGAPEPPIGAPAVVGPRPSAPPLGGPRLSAPTVVGPRRRTTDFWAETLRDAPSASGPAPDHPYGTSPATAPDTPPHPENGGGPAHPDRSGAAPGATHRFTVPAGLARRFATRCRGEGATTVAGLLAVLAIVSATRDGGDDLVVGTPVSTRPDGWDDVIGMFVTTLPLRLRTNRRATPRDLLADATGAVADAMDHADIAPADILTALPTPRGDRDPLFRTMLVLNRETAPVTFTGLTATPLPIDRATSRFDLTLHIREREGDWPALIDYRTDRYEADTITGIADQVLAVMEAVARHPGRPLSHLDLLSPADSAVHTALGARPDPAIPGGAPDTPPTGPAVPPRPAPTTVVDLIAARTARTPDAIAVLDLAAAPLTYRDLDRGSSAVARHLREAGIRSEDPVALTLPAGADAIIAILGVLKAGGCFVPLDPDQPPSRRQALITAVGATTVLTRENLLAVGRHESREALLATGRHEPREALPTHLASTPVDPSQLAYVVHTSGSTGEPKGVEVQHDTLLKLTTAFIAEHGLTAGHRLLMVPPAHFDAAFGDIFPVLAAGATLVTHPDPGSLTGPDLLALCVEHRLSAVDTAAPLWQRWVADLAGERLPLEIMMVGGDTVPAATVRAWAKHGVPLHNHYGPTEATVCATSHRTVDGREHPTRLPIGRPLPHVRVHLLDRALRRVPVGVVGEIYIGGTAPARGYRGQPAATAAAFLADPYADRPGARMYRTGDLARLNRHGTLEFVGRADDQVKIRGNRVEPGEVAAVLAAHPAVAEAVVVADGDRLIGYVGAPAPLTTATPPGPWTAVPTRLTPGTAIPTPPLPTTAIPTPPVPTTAIPTPPVPTTAVPTPPVPTTAIPTPPVPTPATPTPPAPGAAVPTPATPTPPGTPPAPGTATPTPPSYAPPAGAPDAFGLRAFCADRLPAYLVPDTVVVLDALPTTSTGKVDTTALPEPPAAPAAPADPPRTATEGVVAAIWATVLHRSDVDRSADFFALGGHSLIAAHVLAAVRDRLGVTVPMRTLFAAPTVAAFAAVVDDGVPADLPTPDRLRADAVPPPEIRLRAAPAPGTRLGTAPPPGVRPPGVRPIEVRPFRVRPPGVPSAGRPRRILLTGATGFLGRHLLDQLLARTDARIHCLVRRGSIDRLPVTDRVIPVPGDLAAPGLGLSTEDHDTLTTVDAIYHNAAVPHFAASYDALKSAHVDATAAILRLAGDSGAPLHLTSTLGVFLGDAHDGRVVTEADVPTDPSGLTSGYDLSKWVADAMSVAARGHGLPVSVHRIAAIVGDTVTGATDPRSAFSRWLTGCVAAGAVPDTAEVLDMVPVDTVAAAIVALSQAPELLGRDHHYHGDGGLTRAALAAALTSAGHPTEVVPYRLWRERMLADPAGPFAPLAFSLPEHPRPHPRFDCSRTWAAAAGAGVGFPPADERMLRRHLDGLTGAGALSGNG</sequence>
<dbReference type="FunFam" id="1.10.1200.10:FF:000016">
    <property type="entry name" value="Non-ribosomal peptide synthase"/>
    <property type="match status" value="1"/>
</dbReference>
<feature type="region of interest" description="Disordered" evidence="6">
    <location>
        <begin position="1486"/>
        <end position="1508"/>
    </location>
</feature>
<dbReference type="PROSITE" id="PS00455">
    <property type="entry name" value="AMP_BINDING"/>
    <property type="match status" value="2"/>
</dbReference>
<dbReference type="Gene3D" id="3.40.50.980">
    <property type="match status" value="2"/>
</dbReference>
<dbReference type="Pfam" id="PF13193">
    <property type="entry name" value="AMP-binding_C"/>
    <property type="match status" value="1"/>
</dbReference>
<feature type="compositionally biased region" description="Pro residues" evidence="6">
    <location>
        <begin position="2043"/>
        <end position="2069"/>
    </location>
</feature>
<dbReference type="KEGG" id="sgr:SGR_897"/>
<dbReference type="GO" id="GO:0043041">
    <property type="term" value="P:amino acid activation for nonribosomal peptide biosynthetic process"/>
    <property type="evidence" value="ECO:0007669"/>
    <property type="project" value="TreeGrafter"/>
</dbReference>
<feature type="domain" description="Carrier" evidence="7">
    <location>
        <begin position="896"/>
        <end position="970"/>
    </location>
</feature>
<evidence type="ECO:0000256" key="5">
    <source>
        <dbReference type="ARBA" id="ARBA00022598"/>
    </source>
</evidence>
<dbReference type="InterPro" id="IPR042099">
    <property type="entry name" value="ANL_N_sf"/>
</dbReference>
<evidence type="ECO:0000256" key="2">
    <source>
        <dbReference type="ARBA" id="ARBA00006432"/>
    </source>
</evidence>
<feature type="region of interest" description="Disordered" evidence="6">
    <location>
        <begin position="968"/>
        <end position="993"/>
    </location>
</feature>
<dbReference type="GO" id="GO:0016874">
    <property type="term" value="F:ligase activity"/>
    <property type="evidence" value="ECO:0007669"/>
    <property type="project" value="UniProtKB-KW"/>
</dbReference>
<organism evidence="8 9">
    <name type="scientific">Streptomyces griseus subsp. griseus (strain JCM 4626 / CBS 651.72 / NBRC 13350 / KCC S-0626 / ISP 5235)</name>
    <dbReference type="NCBI Taxonomy" id="455632"/>
    <lineage>
        <taxon>Bacteria</taxon>
        <taxon>Bacillati</taxon>
        <taxon>Actinomycetota</taxon>
        <taxon>Actinomycetes</taxon>
        <taxon>Kitasatosporales</taxon>
        <taxon>Streptomycetaceae</taxon>
        <taxon>Streptomyces</taxon>
    </lineage>
</organism>
<dbReference type="SMART" id="SM00823">
    <property type="entry name" value="PKS_PP"/>
    <property type="match status" value="2"/>
</dbReference>
<dbReference type="InterPro" id="IPR000873">
    <property type="entry name" value="AMP-dep_synth/lig_dom"/>
</dbReference>
<dbReference type="InterPro" id="IPR013120">
    <property type="entry name" value="FAR_NAD-bd"/>
</dbReference>
<feature type="compositionally biased region" description="Low complexity" evidence="6">
    <location>
        <begin position="968"/>
        <end position="987"/>
    </location>
</feature>
<dbReference type="Gene3D" id="3.40.50.720">
    <property type="entry name" value="NAD(P)-binding Rossmann-like Domain"/>
    <property type="match status" value="1"/>
</dbReference>
<dbReference type="InterPro" id="IPR009081">
    <property type="entry name" value="PP-bd_ACP"/>
</dbReference>
<feature type="region of interest" description="Disordered" evidence="6">
    <location>
        <begin position="2107"/>
        <end position="2128"/>
    </location>
</feature>
<dbReference type="Gene3D" id="1.10.1200.10">
    <property type="entry name" value="ACP-like"/>
    <property type="match status" value="2"/>
</dbReference>
<dbReference type="InterPro" id="IPR025110">
    <property type="entry name" value="AMP-bd_C"/>
</dbReference>
<evidence type="ECO:0000313" key="8">
    <source>
        <dbReference type="EMBL" id="BAG17726.1"/>
    </source>
</evidence>
<feature type="region of interest" description="Disordered" evidence="6">
    <location>
        <begin position="1143"/>
        <end position="1204"/>
    </location>
</feature>
<dbReference type="Gene3D" id="3.30.559.10">
    <property type="entry name" value="Chloramphenicol acetyltransferase-like domain"/>
    <property type="match status" value="2"/>
</dbReference>
<keyword evidence="5" id="KW-0436">Ligase</keyword>
<feature type="region of interest" description="Disordered" evidence="6">
    <location>
        <begin position="2222"/>
        <end position="2262"/>
    </location>
</feature>
<dbReference type="NCBIfam" id="TIGR01733">
    <property type="entry name" value="AA-adenyl-dom"/>
    <property type="match status" value="1"/>
</dbReference>
<dbReference type="RefSeq" id="WP_012378155.1">
    <property type="nucleotide sequence ID" value="NC_010572.1"/>
</dbReference>
<dbReference type="eggNOG" id="COG1020">
    <property type="taxonomic scope" value="Bacteria"/>
</dbReference>
<dbReference type="GO" id="GO:0005737">
    <property type="term" value="C:cytoplasm"/>
    <property type="evidence" value="ECO:0007669"/>
    <property type="project" value="TreeGrafter"/>
</dbReference>
<dbReference type="InterPro" id="IPR023213">
    <property type="entry name" value="CAT-like_dom_sf"/>
</dbReference>
<dbReference type="InterPro" id="IPR020845">
    <property type="entry name" value="AMP-binding_CS"/>
</dbReference>
<evidence type="ECO:0000256" key="1">
    <source>
        <dbReference type="ARBA" id="ARBA00001957"/>
    </source>
</evidence>
<dbReference type="InterPro" id="IPR001242">
    <property type="entry name" value="Condensation_dom"/>
</dbReference>
<dbReference type="InterPro" id="IPR010071">
    <property type="entry name" value="AA_adenyl_dom"/>
</dbReference>
<dbReference type="Gene3D" id="3.30.300.30">
    <property type="match status" value="3"/>
</dbReference>
<dbReference type="GO" id="GO:0008610">
    <property type="term" value="P:lipid biosynthetic process"/>
    <property type="evidence" value="ECO:0007669"/>
    <property type="project" value="UniProtKB-ARBA"/>
</dbReference>
<dbReference type="Gene3D" id="3.30.559.30">
    <property type="entry name" value="Nonribosomal peptide synthetase, condensation domain"/>
    <property type="match status" value="2"/>
</dbReference>